<protein>
    <submittedName>
        <fullName evidence="1">Uncharacterized protein</fullName>
    </submittedName>
</protein>
<reference evidence="1" key="2">
    <citation type="journal article" date="2015" name="Data Brief">
        <title>Shoot transcriptome of the giant reed, Arundo donax.</title>
        <authorList>
            <person name="Barrero R.A."/>
            <person name="Guerrero F.D."/>
            <person name="Moolhuijzen P."/>
            <person name="Goolsby J.A."/>
            <person name="Tidwell J."/>
            <person name="Bellgard S.E."/>
            <person name="Bellgard M.I."/>
        </authorList>
    </citation>
    <scope>NUCLEOTIDE SEQUENCE</scope>
    <source>
        <tissue evidence="1">Shoot tissue taken approximately 20 cm above the soil surface</tissue>
    </source>
</reference>
<accession>A0A0A9EQ10</accession>
<name>A0A0A9EQ10_ARUDO</name>
<evidence type="ECO:0000313" key="1">
    <source>
        <dbReference type="EMBL" id="JAE02172.1"/>
    </source>
</evidence>
<reference evidence="1" key="1">
    <citation type="submission" date="2014-09" db="EMBL/GenBank/DDBJ databases">
        <authorList>
            <person name="Magalhaes I.L.F."/>
            <person name="Oliveira U."/>
            <person name="Santos F.R."/>
            <person name="Vidigal T.H.D.A."/>
            <person name="Brescovit A.D."/>
            <person name="Santos A.J."/>
        </authorList>
    </citation>
    <scope>NUCLEOTIDE SEQUENCE</scope>
    <source>
        <tissue evidence="1">Shoot tissue taken approximately 20 cm above the soil surface</tissue>
    </source>
</reference>
<proteinExistence type="predicted"/>
<sequence length="58" mass="6734">MASSSEKWSWQYQALLGSAFTRFTVRYTPETRVARLERYTWLQFKLPSKGEESTGVLG</sequence>
<organism evidence="1">
    <name type="scientific">Arundo donax</name>
    <name type="common">Giant reed</name>
    <name type="synonym">Donax arundinaceus</name>
    <dbReference type="NCBI Taxonomy" id="35708"/>
    <lineage>
        <taxon>Eukaryota</taxon>
        <taxon>Viridiplantae</taxon>
        <taxon>Streptophyta</taxon>
        <taxon>Embryophyta</taxon>
        <taxon>Tracheophyta</taxon>
        <taxon>Spermatophyta</taxon>
        <taxon>Magnoliopsida</taxon>
        <taxon>Liliopsida</taxon>
        <taxon>Poales</taxon>
        <taxon>Poaceae</taxon>
        <taxon>PACMAD clade</taxon>
        <taxon>Arundinoideae</taxon>
        <taxon>Arundineae</taxon>
        <taxon>Arundo</taxon>
    </lineage>
</organism>
<dbReference type="EMBL" id="GBRH01195724">
    <property type="protein sequence ID" value="JAE02172.1"/>
    <property type="molecule type" value="Transcribed_RNA"/>
</dbReference>
<dbReference type="AlphaFoldDB" id="A0A0A9EQ10"/>